<comment type="caution">
    <text evidence="3">The sequence shown here is derived from an EMBL/GenBank/DDBJ whole genome shotgun (WGS) entry which is preliminary data.</text>
</comment>
<dbReference type="Pfam" id="PF03787">
    <property type="entry name" value="RAMPs"/>
    <property type="match status" value="1"/>
</dbReference>
<evidence type="ECO:0000313" key="4">
    <source>
        <dbReference type="EMBL" id="MFE4108581.1"/>
    </source>
</evidence>
<name>A0ABW6IK15_9CYAN</name>
<dbReference type="EMBL" id="JBHZOL010000116">
    <property type="protein sequence ID" value="MFE4108581.1"/>
    <property type="molecule type" value="Genomic_DNA"/>
</dbReference>
<keyword evidence="1" id="KW-0051">Antiviral defense</keyword>
<sequence>MVFAQAYQKAAAKKGENTDVPAPSQQIETHPEQVPMMYRAQVQGRCSLQYANDDKDLERWTEEWVNPHKETGQPIYQREERPVGLDGTIYRFRLKFPWRVFTDCGQDSILRPAIGKDGIPFIPGSSLKGIFRRLLYSQTITEQEQEEVELYCGSQEKTALLRFHGAYPIGDWAGTEVVTSNQSSKSQHEIRYRMVDVVHPQQPRQVQGKGSAKAIALISFHEPTLLFELSSTQPLVLETWQHIEDLFKRALRQGLGGKTSTGYGLWVIPKNQYAFNLYLHGVGVSSLLRNGEPEFRPNLFKATLRGHASRLLAGVCNDPSIVKVKVDELFGSTKNPGKVELYWELKALNLATQGREKTPISRVNGVLHLDAPAQDLEFIKGLAAFAYAMGGFGKSWRRVWHKGPDAWHPGFLPTYTTRAIGCQWSGDVLDTPAGNIHDGQSLQLFLQNLHSQCKSYLGIKDAKAIDWREAWHPRRLAVFTKKTSESEAISLFHDDVFKTTPAVGGRTPDPKDTRLRFSSVWHRMLPLTKENYLEIVTIFFGRYSDSNPWLRNGEDQLPFLFEALESSGFKKQWGSLPNHS</sequence>
<proteinExistence type="predicted"/>
<evidence type="ECO:0000259" key="2">
    <source>
        <dbReference type="Pfam" id="PF03787"/>
    </source>
</evidence>
<gene>
    <name evidence="3" type="ORF">ACFVKH_20045</name>
    <name evidence="4" type="ORF">ACFVKH_20080</name>
</gene>
<organism evidence="3 5">
    <name type="scientific">Almyronema epifaneia S1</name>
    <dbReference type="NCBI Taxonomy" id="2991925"/>
    <lineage>
        <taxon>Bacteria</taxon>
        <taxon>Bacillati</taxon>
        <taxon>Cyanobacteriota</taxon>
        <taxon>Cyanophyceae</taxon>
        <taxon>Nodosilineales</taxon>
        <taxon>Nodosilineaceae</taxon>
        <taxon>Almyronema</taxon>
        <taxon>Almyronema epifaneia</taxon>
    </lineage>
</organism>
<evidence type="ECO:0000256" key="1">
    <source>
        <dbReference type="ARBA" id="ARBA00023118"/>
    </source>
</evidence>
<feature type="domain" description="CRISPR type III-associated protein" evidence="2">
    <location>
        <begin position="113"/>
        <end position="265"/>
    </location>
</feature>
<dbReference type="EMBL" id="JBHZOL010000116">
    <property type="protein sequence ID" value="MFE4108576.1"/>
    <property type="molecule type" value="Genomic_DNA"/>
</dbReference>
<reference evidence="3 5" key="1">
    <citation type="submission" date="2024-10" db="EMBL/GenBank/DDBJ databases">
        <authorList>
            <person name="Ratan Roy A."/>
            <person name="Morales Sandoval P.H."/>
            <person name="De Los Santos Villalobos S."/>
            <person name="Chakraborty S."/>
            <person name="Mukherjee J."/>
        </authorList>
    </citation>
    <scope>NUCLEOTIDE SEQUENCE [LARGE SCALE GENOMIC DNA]</scope>
    <source>
        <strain evidence="3 5">S1</strain>
    </source>
</reference>
<dbReference type="Proteomes" id="UP001600165">
    <property type="component" value="Unassembled WGS sequence"/>
</dbReference>
<evidence type="ECO:0000313" key="5">
    <source>
        <dbReference type="Proteomes" id="UP001600165"/>
    </source>
</evidence>
<keyword evidence="5" id="KW-1185">Reference proteome</keyword>
<accession>A0ABW6IK15</accession>
<protein>
    <submittedName>
        <fullName evidence="3">RAMP superfamily CRISPR-associated protein</fullName>
    </submittedName>
</protein>
<evidence type="ECO:0000313" key="3">
    <source>
        <dbReference type="EMBL" id="MFE4108576.1"/>
    </source>
</evidence>
<dbReference type="InterPro" id="IPR005537">
    <property type="entry name" value="RAMP_III_fam"/>
</dbReference>
<dbReference type="RefSeq" id="WP_377968204.1">
    <property type="nucleotide sequence ID" value="NZ_JBHZOL010000116.1"/>
</dbReference>